<name>A0A288QBB5_9LACO</name>
<dbReference type="AlphaFoldDB" id="A0A288QBB5"/>
<dbReference type="RefSeq" id="WP_070230127.1">
    <property type="nucleotide sequence ID" value="NZ_BJYO01000002.1"/>
</dbReference>
<dbReference type="OrthoDB" id="10004094at2"/>
<keyword evidence="2" id="KW-1185">Reference proteome</keyword>
<dbReference type="KEGG" id="wso:WSWS_00868"/>
<evidence type="ECO:0000313" key="1">
    <source>
        <dbReference type="EMBL" id="RDL12070.1"/>
    </source>
</evidence>
<sequence length="83" mass="9380">MKNKSVYVNTNLPYIFAVIVLGGPVGWMVLDMFDSAPAQHQIITTFISIVGLFAVGFFWGRSSRTNEILKLSEEIDELEQKTR</sequence>
<organism evidence="1 2">
    <name type="scientific">Weissella soli</name>
    <dbReference type="NCBI Taxonomy" id="155866"/>
    <lineage>
        <taxon>Bacteria</taxon>
        <taxon>Bacillati</taxon>
        <taxon>Bacillota</taxon>
        <taxon>Bacilli</taxon>
        <taxon>Lactobacillales</taxon>
        <taxon>Lactobacillaceae</taxon>
        <taxon>Weissella</taxon>
    </lineage>
</organism>
<dbReference type="GeneID" id="94546066"/>
<dbReference type="EMBL" id="QRAS01000001">
    <property type="protein sequence ID" value="RDL12070.1"/>
    <property type="molecule type" value="Genomic_DNA"/>
</dbReference>
<evidence type="ECO:0000313" key="2">
    <source>
        <dbReference type="Proteomes" id="UP000254912"/>
    </source>
</evidence>
<gene>
    <name evidence="1" type="ORF">DFP99_0497</name>
</gene>
<proteinExistence type="predicted"/>
<accession>A0A288QBB5</accession>
<protein>
    <submittedName>
        <fullName evidence="1">Uncharacterized protein</fullName>
    </submittedName>
</protein>
<dbReference type="Proteomes" id="UP000254912">
    <property type="component" value="Unassembled WGS sequence"/>
</dbReference>
<reference evidence="1 2" key="1">
    <citation type="submission" date="2018-07" db="EMBL/GenBank/DDBJ databases">
        <title>Genomic Encyclopedia of Type Strains, Phase III (KMG-III): the genomes of soil and plant-associated and newly described type strains.</title>
        <authorList>
            <person name="Whitman W."/>
        </authorList>
    </citation>
    <scope>NUCLEOTIDE SEQUENCE [LARGE SCALE GENOMIC DNA]</scope>
    <source>
        <strain evidence="1 2">CECT 7031</strain>
    </source>
</reference>
<comment type="caution">
    <text evidence="1">The sequence shown here is derived from an EMBL/GenBank/DDBJ whole genome shotgun (WGS) entry which is preliminary data.</text>
</comment>